<keyword evidence="1" id="KW-0132">Cell division</keyword>
<evidence type="ECO:0000313" key="2">
    <source>
        <dbReference type="Proteomes" id="UP000732399"/>
    </source>
</evidence>
<dbReference type="RefSeq" id="WP_168132961.1">
    <property type="nucleotide sequence ID" value="NZ_JAAVJH010000001.1"/>
</dbReference>
<dbReference type="Proteomes" id="UP000732399">
    <property type="component" value="Unassembled WGS sequence"/>
</dbReference>
<gene>
    <name evidence="1" type="ORF">HBH26_02385</name>
</gene>
<dbReference type="EMBL" id="JAAVJH010000001">
    <property type="protein sequence ID" value="NJR77462.1"/>
    <property type="molecule type" value="Genomic_DNA"/>
</dbReference>
<dbReference type="InterPro" id="IPR036192">
    <property type="entry name" value="Cell_div_ZapA-like_sf"/>
</dbReference>
<organism evidence="1 2">
    <name type="scientific">Sphingomonas corticis</name>
    <dbReference type="NCBI Taxonomy" id="2722791"/>
    <lineage>
        <taxon>Bacteria</taxon>
        <taxon>Pseudomonadati</taxon>
        <taxon>Pseudomonadota</taxon>
        <taxon>Alphaproteobacteria</taxon>
        <taxon>Sphingomonadales</taxon>
        <taxon>Sphingomonadaceae</taxon>
        <taxon>Sphingomonas</taxon>
    </lineage>
</organism>
<name>A0ABX1CP12_9SPHN</name>
<accession>A0ABX1CP12</accession>
<dbReference type="GO" id="GO:0051301">
    <property type="term" value="P:cell division"/>
    <property type="evidence" value="ECO:0007669"/>
    <property type="project" value="UniProtKB-KW"/>
</dbReference>
<sequence>MAVVTLRIGDSVHDLACRDGGEARLEQAGAIVDEFWDKGRAASGGAGGQRAMLLTALMIADALIEAREAPPPETPESRLLDALATRLETLASDLEEEGASA</sequence>
<comment type="caution">
    <text evidence="1">The sequence shown here is derived from an EMBL/GenBank/DDBJ whole genome shotgun (WGS) entry which is preliminary data.</text>
</comment>
<dbReference type="InterPro" id="IPR007838">
    <property type="entry name" value="Cell_div_ZapA-like"/>
</dbReference>
<keyword evidence="1" id="KW-0131">Cell cycle</keyword>
<keyword evidence="2" id="KW-1185">Reference proteome</keyword>
<dbReference type="SUPFAM" id="SSF102829">
    <property type="entry name" value="Cell division protein ZapA-like"/>
    <property type="match status" value="1"/>
</dbReference>
<reference evidence="1 2" key="1">
    <citation type="submission" date="2020-03" db="EMBL/GenBank/DDBJ databases">
        <authorList>
            <person name="Wang L."/>
            <person name="He N."/>
            <person name="Li Y."/>
            <person name="Fang Y."/>
            <person name="Zhang F."/>
        </authorList>
    </citation>
    <scope>NUCLEOTIDE SEQUENCE [LARGE SCALE GENOMIC DNA]</scope>
    <source>
        <strain evidence="1 2">36D10-4-7</strain>
    </source>
</reference>
<protein>
    <submittedName>
        <fullName evidence="1">Cell division protein ZapA</fullName>
    </submittedName>
</protein>
<evidence type="ECO:0000313" key="1">
    <source>
        <dbReference type="EMBL" id="NJR77462.1"/>
    </source>
</evidence>
<dbReference type="Pfam" id="PF05164">
    <property type="entry name" value="ZapA"/>
    <property type="match status" value="1"/>
</dbReference>
<proteinExistence type="predicted"/>